<reference evidence="3 4" key="1">
    <citation type="submission" date="2018-10" db="EMBL/GenBank/DDBJ databases">
        <title>Genomic Encyclopedia of Archaeal and Bacterial Type Strains, Phase II (KMG-II): from individual species to whole genera.</title>
        <authorList>
            <person name="Goeker M."/>
        </authorList>
    </citation>
    <scope>NUCLEOTIDE SEQUENCE [LARGE SCALE GENOMIC DNA]</scope>
    <source>
        <strain evidence="3 4">DSM 235</strain>
    </source>
</reference>
<dbReference type="OrthoDB" id="9775208at2"/>
<name>A0A495V9L2_9GAMM</name>
<dbReference type="EMBL" id="RBXL01000001">
    <property type="protein sequence ID" value="RKT44478.1"/>
    <property type="molecule type" value="Genomic_DNA"/>
</dbReference>
<dbReference type="SUPFAM" id="SSF53756">
    <property type="entry name" value="UDP-Glycosyltransferase/glycogen phosphorylase"/>
    <property type="match status" value="1"/>
</dbReference>
<accession>A0A495V9L2</accession>
<evidence type="ECO:0000313" key="3">
    <source>
        <dbReference type="EMBL" id="RKT44478.1"/>
    </source>
</evidence>
<feature type="domain" description="Glycosyl transferase family 1" evidence="1">
    <location>
        <begin position="202"/>
        <end position="354"/>
    </location>
</feature>
<dbReference type="PANTHER" id="PTHR45947">
    <property type="entry name" value="SULFOQUINOVOSYL TRANSFERASE SQD2"/>
    <property type="match status" value="1"/>
</dbReference>
<feature type="domain" description="Glycosyltransferase subfamily 4-like N-terminal" evidence="2">
    <location>
        <begin position="12"/>
        <end position="183"/>
    </location>
</feature>
<dbReference type="CDD" id="cd03811">
    <property type="entry name" value="GT4_GT28_WabH-like"/>
    <property type="match status" value="1"/>
</dbReference>
<dbReference type="PANTHER" id="PTHR45947:SF3">
    <property type="entry name" value="SULFOQUINOVOSYL TRANSFERASE SQD2"/>
    <property type="match status" value="1"/>
</dbReference>
<dbReference type="InterPro" id="IPR001296">
    <property type="entry name" value="Glyco_trans_1"/>
</dbReference>
<protein>
    <submittedName>
        <fullName evidence="3">Glycosyltransferase involved in cell wall biosynthesis</fullName>
    </submittedName>
</protein>
<evidence type="ECO:0000313" key="4">
    <source>
        <dbReference type="Proteomes" id="UP000274556"/>
    </source>
</evidence>
<dbReference type="Proteomes" id="UP000274556">
    <property type="component" value="Unassembled WGS sequence"/>
</dbReference>
<evidence type="ECO:0000259" key="1">
    <source>
        <dbReference type="Pfam" id="PF00534"/>
    </source>
</evidence>
<dbReference type="InterPro" id="IPR028098">
    <property type="entry name" value="Glyco_trans_4-like_N"/>
</dbReference>
<dbReference type="GO" id="GO:0016757">
    <property type="term" value="F:glycosyltransferase activity"/>
    <property type="evidence" value="ECO:0007669"/>
    <property type="project" value="InterPro"/>
</dbReference>
<proteinExistence type="predicted"/>
<evidence type="ECO:0000259" key="2">
    <source>
        <dbReference type="Pfam" id="PF13439"/>
    </source>
</evidence>
<sequence>MRLLILHQATVFGGAERTTLNLLSHLNRSIVTHITLAAPAALRAFMPEVYDDFVDTAPLIRHGWFGSRESFKPDIEAGTMLIDEVRPDIALGMMHYSGAVIALGARRAHHRPRTAASFRGPISEYIRRYERGFGRLLFLRLVIGLAARAADRILVPSQGTADDTCRHFLGPRARTLVIPNGIDGVEVQVASREPVVGLEHLPPDLPMLCVAARLSREKDVDLLIEAFRRLQPTHPCTLAVVGDGPERSILEQRIRDWDLGDRVAFVGHRENVFPYMRKADIYVHTCQFEGFGYTMLEAMACGTPVLATDCPSGPREVLGAGRFGVLVAPSDAGALSSGIAGLLADPGRRERLSTLGMERAEDLSLARMAEGYQNAFLDMLRRRHPRSAGKA</sequence>
<dbReference type="Pfam" id="PF00534">
    <property type="entry name" value="Glycos_transf_1"/>
    <property type="match status" value="1"/>
</dbReference>
<dbReference type="Pfam" id="PF13439">
    <property type="entry name" value="Glyco_transf_4"/>
    <property type="match status" value="1"/>
</dbReference>
<gene>
    <name evidence="3" type="ORF">BDD21_1862</name>
</gene>
<keyword evidence="3" id="KW-0808">Transferase</keyword>
<dbReference type="Gene3D" id="3.40.50.2000">
    <property type="entry name" value="Glycogen Phosphorylase B"/>
    <property type="match status" value="2"/>
</dbReference>
<dbReference type="InterPro" id="IPR050194">
    <property type="entry name" value="Glycosyltransferase_grp1"/>
</dbReference>
<organism evidence="3 4">
    <name type="scientific">Thiocapsa rosea</name>
    <dbReference type="NCBI Taxonomy" id="69360"/>
    <lineage>
        <taxon>Bacteria</taxon>
        <taxon>Pseudomonadati</taxon>
        <taxon>Pseudomonadota</taxon>
        <taxon>Gammaproteobacteria</taxon>
        <taxon>Chromatiales</taxon>
        <taxon>Chromatiaceae</taxon>
        <taxon>Thiocapsa</taxon>
    </lineage>
</organism>
<dbReference type="AlphaFoldDB" id="A0A495V9L2"/>
<comment type="caution">
    <text evidence="3">The sequence shown here is derived from an EMBL/GenBank/DDBJ whole genome shotgun (WGS) entry which is preliminary data.</text>
</comment>
<keyword evidence="4" id="KW-1185">Reference proteome</keyword>